<dbReference type="EC" id="3.1.3.16" evidence="12"/>
<dbReference type="Gene3D" id="1.25.40.820">
    <property type="match status" value="1"/>
</dbReference>
<dbReference type="InterPro" id="IPR039693">
    <property type="entry name" value="Rtr1/RPAP2"/>
</dbReference>
<keyword evidence="6 12" id="KW-0862">Zinc</keyword>
<evidence type="ECO:0000256" key="1">
    <source>
        <dbReference type="ARBA" id="ARBA00004123"/>
    </source>
</evidence>
<dbReference type="PROSITE" id="PS51479">
    <property type="entry name" value="ZF_RTR1"/>
    <property type="match status" value="1"/>
</dbReference>
<evidence type="ECO:0000256" key="3">
    <source>
        <dbReference type="ARBA" id="ARBA00022723"/>
    </source>
</evidence>
<dbReference type="PANTHER" id="PTHR14732:SF0">
    <property type="entry name" value="RNA POLYMERASE II SUBUNIT B1 CTD PHOSPHATASE RPAP2-RELATED"/>
    <property type="match status" value="1"/>
</dbReference>
<dbReference type="STRING" id="1314773.A0A3N2Q560"/>
<feature type="domain" description="RTR1-type" evidence="13">
    <location>
        <begin position="60"/>
        <end position="147"/>
    </location>
</feature>
<keyword evidence="3 12" id="KW-0479">Metal-binding</keyword>
<keyword evidence="4 12" id="KW-0863">Zinc-finger</keyword>
<protein>
    <recommendedName>
        <fullName evidence="12">RNA polymerase II subunit B1 CTD phosphatase RPAP2 homolog</fullName>
        <ecNumber evidence="12">3.1.3.16</ecNumber>
    </recommendedName>
</protein>
<dbReference type="PANTHER" id="PTHR14732">
    <property type="entry name" value="RNA POLYMERASE II SUBUNIT B1 CTD PHOSPHATASE RPAP2-RELATED"/>
    <property type="match status" value="1"/>
</dbReference>
<comment type="function">
    <text evidence="12">Putative RNA polymerase II subunit B1 C-terminal domain (CTD) phosphatase involved in RNA polymerase II transcription regulation.</text>
</comment>
<evidence type="ECO:0000256" key="2">
    <source>
        <dbReference type="ARBA" id="ARBA00005676"/>
    </source>
</evidence>
<keyword evidence="7 12" id="KW-0904">Protein phosphatase</keyword>
<reference evidence="14 15" key="1">
    <citation type="journal article" date="2018" name="Mol. Ecol.">
        <title>The obligate alkalophilic soda-lake fungus Sodiomyces alkalinus has shifted to a protein diet.</title>
        <authorList>
            <person name="Grum-Grzhimaylo A.A."/>
            <person name="Falkoski D.L."/>
            <person name="van den Heuvel J."/>
            <person name="Valero-Jimenez C.A."/>
            <person name="Min B."/>
            <person name="Choi I.G."/>
            <person name="Lipzen A."/>
            <person name="Daum C.G."/>
            <person name="Aanen D.K."/>
            <person name="Tsang A."/>
            <person name="Henrissat B."/>
            <person name="Bilanenko E.N."/>
            <person name="de Vries R.P."/>
            <person name="van Kan J.A.L."/>
            <person name="Grigoriev I.V."/>
            <person name="Debets A.J.M."/>
        </authorList>
    </citation>
    <scope>NUCLEOTIDE SEQUENCE [LARGE SCALE GENOMIC DNA]</scope>
    <source>
        <strain evidence="14 15">F11</strain>
    </source>
</reference>
<dbReference type="InterPro" id="IPR007308">
    <property type="entry name" value="Rtr1/RPAP2_dom"/>
</dbReference>
<comment type="subcellular location">
    <subcellularLocation>
        <location evidence="1 12">Nucleus</location>
    </subcellularLocation>
</comment>
<dbReference type="EMBL" id="ML119051">
    <property type="protein sequence ID" value="ROT41788.1"/>
    <property type="molecule type" value="Genomic_DNA"/>
</dbReference>
<feature type="non-terminal residue" evidence="14">
    <location>
        <position position="240"/>
    </location>
</feature>
<dbReference type="GO" id="GO:0005737">
    <property type="term" value="C:cytoplasm"/>
    <property type="evidence" value="ECO:0007669"/>
    <property type="project" value="TreeGrafter"/>
</dbReference>
<dbReference type="GO" id="GO:0008420">
    <property type="term" value="F:RNA polymerase II CTD heptapeptide repeat phosphatase activity"/>
    <property type="evidence" value="ECO:0007669"/>
    <property type="project" value="UniProtKB-UniRule"/>
</dbReference>
<dbReference type="OrthoDB" id="2590500at2759"/>
<evidence type="ECO:0000256" key="10">
    <source>
        <dbReference type="ARBA" id="ARBA00048336"/>
    </source>
</evidence>
<comment type="catalytic activity">
    <reaction evidence="10 12">
        <text>O-phospho-L-threonyl-[protein] + H2O = L-threonyl-[protein] + phosphate</text>
        <dbReference type="Rhea" id="RHEA:47004"/>
        <dbReference type="Rhea" id="RHEA-COMP:11060"/>
        <dbReference type="Rhea" id="RHEA-COMP:11605"/>
        <dbReference type="ChEBI" id="CHEBI:15377"/>
        <dbReference type="ChEBI" id="CHEBI:30013"/>
        <dbReference type="ChEBI" id="CHEBI:43474"/>
        <dbReference type="ChEBI" id="CHEBI:61977"/>
        <dbReference type="EC" id="3.1.3.16"/>
    </reaction>
</comment>
<dbReference type="Proteomes" id="UP000272025">
    <property type="component" value="Unassembled WGS sequence"/>
</dbReference>
<evidence type="ECO:0000256" key="7">
    <source>
        <dbReference type="ARBA" id="ARBA00022912"/>
    </source>
</evidence>
<dbReference type="Pfam" id="PF04181">
    <property type="entry name" value="RPAP2_Rtr1"/>
    <property type="match status" value="1"/>
</dbReference>
<evidence type="ECO:0000256" key="6">
    <source>
        <dbReference type="ARBA" id="ARBA00022833"/>
    </source>
</evidence>
<evidence type="ECO:0000313" key="14">
    <source>
        <dbReference type="EMBL" id="ROT41788.1"/>
    </source>
</evidence>
<keyword evidence="8 12" id="KW-0539">Nucleus</keyword>
<dbReference type="AlphaFoldDB" id="A0A3N2Q560"/>
<dbReference type="GO" id="GO:0005634">
    <property type="term" value="C:nucleus"/>
    <property type="evidence" value="ECO:0007669"/>
    <property type="project" value="UniProtKB-SubCell"/>
</dbReference>
<name>A0A3N2Q560_SODAK</name>
<evidence type="ECO:0000256" key="9">
    <source>
        <dbReference type="ARBA" id="ARBA00047761"/>
    </source>
</evidence>
<evidence type="ECO:0000256" key="8">
    <source>
        <dbReference type="ARBA" id="ARBA00023242"/>
    </source>
</evidence>
<organism evidence="14 15">
    <name type="scientific">Sodiomyces alkalinus (strain CBS 110278 / VKM F-3762 / F11)</name>
    <name type="common">Alkaliphilic filamentous fungus</name>
    <dbReference type="NCBI Taxonomy" id="1314773"/>
    <lineage>
        <taxon>Eukaryota</taxon>
        <taxon>Fungi</taxon>
        <taxon>Dikarya</taxon>
        <taxon>Ascomycota</taxon>
        <taxon>Pezizomycotina</taxon>
        <taxon>Sordariomycetes</taxon>
        <taxon>Hypocreomycetidae</taxon>
        <taxon>Glomerellales</taxon>
        <taxon>Plectosphaerellaceae</taxon>
        <taxon>Sodiomyces</taxon>
    </lineage>
</organism>
<gene>
    <name evidence="14" type="ORF">SODALDRAFT_241351</name>
</gene>
<accession>A0A3N2Q560</accession>
<evidence type="ECO:0000256" key="4">
    <source>
        <dbReference type="ARBA" id="ARBA00022771"/>
    </source>
</evidence>
<evidence type="ECO:0000256" key="12">
    <source>
        <dbReference type="RuleBase" id="RU367080"/>
    </source>
</evidence>
<comment type="catalytic activity">
    <reaction evidence="9 12">
        <text>O-phospho-L-seryl-[protein] + H2O = L-seryl-[protein] + phosphate</text>
        <dbReference type="Rhea" id="RHEA:20629"/>
        <dbReference type="Rhea" id="RHEA-COMP:9863"/>
        <dbReference type="Rhea" id="RHEA-COMP:11604"/>
        <dbReference type="ChEBI" id="CHEBI:15377"/>
        <dbReference type="ChEBI" id="CHEBI:29999"/>
        <dbReference type="ChEBI" id="CHEBI:43474"/>
        <dbReference type="ChEBI" id="CHEBI:83421"/>
        <dbReference type="EC" id="3.1.3.16"/>
    </reaction>
</comment>
<dbReference type="GO" id="GO:0043175">
    <property type="term" value="F:RNA polymerase core enzyme binding"/>
    <property type="evidence" value="ECO:0007669"/>
    <property type="project" value="UniProtKB-UniRule"/>
</dbReference>
<keyword evidence="15" id="KW-1185">Reference proteome</keyword>
<keyword evidence="5 12" id="KW-0378">Hydrolase</keyword>
<proteinExistence type="inferred from homology"/>
<dbReference type="GeneID" id="39575848"/>
<comment type="similarity">
    <text evidence="2 11 12">Belongs to the RPAP2 family.</text>
</comment>
<evidence type="ECO:0000256" key="11">
    <source>
        <dbReference type="PROSITE-ProRule" id="PRU00812"/>
    </source>
</evidence>
<dbReference type="RefSeq" id="XP_028469594.1">
    <property type="nucleotide sequence ID" value="XM_028607370.1"/>
</dbReference>
<dbReference type="InterPro" id="IPR038534">
    <property type="entry name" value="Rtr1/RPAP2_sf"/>
</dbReference>
<feature type="non-terminal residue" evidence="14">
    <location>
        <position position="1"/>
    </location>
</feature>
<evidence type="ECO:0000256" key="5">
    <source>
        <dbReference type="ARBA" id="ARBA00022801"/>
    </source>
</evidence>
<dbReference type="GO" id="GO:0008270">
    <property type="term" value="F:zinc ion binding"/>
    <property type="evidence" value="ECO:0007669"/>
    <property type="project" value="UniProtKB-KW"/>
</dbReference>
<evidence type="ECO:0000259" key="13">
    <source>
        <dbReference type="PROSITE" id="PS51479"/>
    </source>
</evidence>
<sequence>DPRASAKEIALQHARILQYRKDLERQILESVILLSEYPLQKGAEYSASNPADSDVADFKRHVRLFQPGDYDDLIEERNANLLCGYTLCPHPKPPPSKGGPWKLINVGKANFDIVDRRESERWCSDDCKRRALYVKLQLNETAAWERAGLPDIKIELLGEDGSIEHVSREAAPRRDDMQEAENSAALALERGDVGTASIVTSIQQLTIQEKDVDAPPSILDSDSREHDTGDFAHLMVEGYK</sequence>
<evidence type="ECO:0000313" key="15">
    <source>
        <dbReference type="Proteomes" id="UP000272025"/>
    </source>
</evidence>